<comment type="caution">
    <text evidence="3">The sequence shown here is derived from an EMBL/GenBank/DDBJ whole genome shotgun (WGS) entry which is preliminary data.</text>
</comment>
<dbReference type="EMBL" id="SHNO01000001">
    <property type="protein sequence ID" value="MCX2975882.1"/>
    <property type="molecule type" value="Genomic_DNA"/>
</dbReference>
<feature type="domain" description="DUF1214" evidence="2">
    <location>
        <begin position="323"/>
        <end position="378"/>
    </location>
</feature>
<dbReference type="Proteomes" id="UP001143304">
    <property type="component" value="Unassembled WGS sequence"/>
</dbReference>
<keyword evidence="4" id="KW-1185">Reference proteome</keyword>
<sequence>MDRRDVLKSAALSGLVGSLLAPSLQAVAADNPDSEAAAALKELQKAINELEAAFSSPEWKLRTRQDFAEARRVLLHVLMHGLQCWLEADPSRPFFTPFINQHKKMLGDNPDARYFSAVINDQHSYRISGNLAGATYTSFTLELGADTSGDGIGSTLNDTEFKADEHGNYEIIVSAVEQDGNWLPMTQGASSITSRHYYERENSINNDRLHHIPIDIECLQTTAPRVSPNDSDIAEGIQRVTTFVRGNVITMNAKNSPSWVSRIPNQFTPPIKDDSHTSITYAARDNVYSMAPFVLGPDQALVIRGRFPTCRFSNVVLFNRFLQTLDYEERTVSLNRAQTVLEDDGSFSMIIAHKDPGRPNWLDTEGRPYGIVFWRFQLPKGDIQPLVTEVISLA</sequence>
<gene>
    <name evidence="3" type="ORF">EYC82_00755</name>
</gene>
<accession>A0ABT3T0U5</accession>
<organism evidence="3 4">
    <name type="scientific">Candidatus Marimicrobium litorale</name>
    <dbReference type="NCBI Taxonomy" id="2518991"/>
    <lineage>
        <taxon>Bacteria</taxon>
        <taxon>Pseudomonadati</taxon>
        <taxon>Pseudomonadota</taxon>
        <taxon>Gammaproteobacteria</taxon>
        <taxon>Cellvibrionales</taxon>
        <taxon>Halieaceae</taxon>
        <taxon>Marimicrobium</taxon>
    </lineage>
</organism>
<protein>
    <submittedName>
        <fullName evidence="3">DUF1214 domain-containing protein</fullName>
    </submittedName>
</protein>
<name>A0ABT3T0U5_9GAMM</name>
<evidence type="ECO:0000313" key="4">
    <source>
        <dbReference type="Proteomes" id="UP001143304"/>
    </source>
</evidence>
<evidence type="ECO:0000313" key="3">
    <source>
        <dbReference type="EMBL" id="MCX2975882.1"/>
    </source>
</evidence>
<dbReference type="Pfam" id="PF06742">
    <property type="entry name" value="DUF1214"/>
    <property type="match status" value="1"/>
</dbReference>
<evidence type="ECO:0000259" key="2">
    <source>
        <dbReference type="Pfam" id="PF06742"/>
    </source>
</evidence>
<feature type="chain" id="PRO_5046901259" evidence="1">
    <location>
        <begin position="29"/>
        <end position="394"/>
    </location>
</feature>
<keyword evidence="1" id="KW-0732">Signal</keyword>
<feature type="signal peptide" evidence="1">
    <location>
        <begin position="1"/>
        <end position="28"/>
    </location>
</feature>
<evidence type="ECO:0000256" key="1">
    <source>
        <dbReference type="SAM" id="SignalP"/>
    </source>
</evidence>
<dbReference type="InterPro" id="IPR010621">
    <property type="entry name" value="DUF1214"/>
</dbReference>
<reference evidence="3" key="1">
    <citation type="submission" date="2019-02" db="EMBL/GenBank/DDBJ databases">
        <authorList>
            <person name="Li S.-H."/>
        </authorList>
    </citation>
    <scope>NUCLEOTIDE SEQUENCE</scope>
    <source>
        <strain evidence="3">IMCC11814</strain>
    </source>
</reference>
<proteinExistence type="predicted"/>
<dbReference type="RefSeq" id="WP_279247640.1">
    <property type="nucleotide sequence ID" value="NZ_SHNO01000001.1"/>
</dbReference>